<feature type="compositionally biased region" description="Polar residues" evidence="3">
    <location>
        <begin position="934"/>
        <end position="952"/>
    </location>
</feature>
<dbReference type="Gene3D" id="1.25.40.10">
    <property type="entry name" value="Tetratricopeptide repeat domain"/>
    <property type="match status" value="1"/>
</dbReference>
<evidence type="ECO:0000313" key="4">
    <source>
        <dbReference type="EMBL" id="KAA1064911.1"/>
    </source>
</evidence>
<feature type="region of interest" description="Disordered" evidence="3">
    <location>
        <begin position="758"/>
        <end position="1003"/>
    </location>
</feature>
<evidence type="ECO:0000256" key="2">
    <source>
        <dbReference type="ARBA" id="ARBA00023242"/>
    </source>
</evidence>
<keyword evidence="5" id="KW-1185">Reference proteome</keyword>
<dbReference type="InterPro" id="IPR051630">
    <property type="entry name" value="Corepressor-Demethylase"/>
</dbReference>
<gene>
    <name evidence="4" type="ORF">PGT21_019075</name>
</gene>
<reference evidence="4 5" key="1">
    <citation type="submission" date="2019-05" db="EMBL/GenBank/DDBJ databases">
        <title>Emergence of the Ug99 lineage of the wheat stem rust pathogen through somatic hybridization.</title>
        <authorList>
            <person name="Li F."/>
            <person name="Upadhyaya N.M."/>
            <person name="Sperschneider J."/>
            <person name="Matny O."/>
            <person name="Nguyen-Phuc H."/>
            <person name="Mago R."/>
            <person name="Raley C."/>
            <person name="Miller M.E."/>
            <person name="Silverstein K.A.T."/>
            <person name="Henningsen E."/>
            <person name="Hirsch C.D."/>
            <person name="Visser B."/>
            <person name="Pretorius Z.A."/>
            <person name="Steffenson B.J."/>
            <person name="Schwessinger B."/>
            <person name="Dodds P.N."/>
            <person name="Figueroa M."/>
        </authorList>
    </citation>
    <scope>NUCLEOTIDE SEQUENCE [LARGE SCALE GENOMIC DNA]</scope>
    <source>
        <strain evidence="4">21-0</strain>
    </source>
</reference>
<dbReference type="GO" id="GO:0017053">
    <property type="term" value="C:transcription repressor complex"/>
    <property type="evidence" value="ECO:0007669"/>
    <property type="project" value="TreeGrafter"/>
</dbReference>
<feature type="compositionally biased region" description="Low complexity" evidence="3">
    <location>
        <begin position="985"/>
        <end position="997"/>
    </location>
</feature>
<dbReference type="GO" id="GO:0031490">
    <property type="term" value="F:chromatin DNA binding"/>
    <property type="evidence" value="ECO:0007669"/>
    <property type="project" value="TreeGrafter"/>
</dbReference>
<accession>A0A5B0LKN5</accession>
<feature type="compositionally biased region" description="Polar residues" evidence="3">
    <location>
        <begin position="580"/>
        <end position="604"/>
    </location>
</feature>
<feature type="region of interest" description="Disordered" evidence="3">
    <location>
        <begin position="199"/>
        <end position="223"/>
    </location>
</feature>
<dbReference type="GO" id="GO:0005634">
    <property type="term" value="C:nucleus"/>
    <property type="evidence" value="ECO:0007669"/>
    <property type="project" value="UniProtKB-SubCell"/>
</dbReference>
<organism evidence="4 5">
    <name type="scientific">Puccinia graminis f. sp. tritici</name>
    <dbReference type="NCBI Taxonomy" id="56615"/>
    <lineage>
        <taxon>Eukaryota</taxon>
        <taxon>Fungi</taxon>
        <taxon>Dikarya</taxon>
        <taxon>Basidiomycota</taxon>
        <taxon>Pucciniomycotina</taxon>
        <taxon>Pucciniomycetes</taxon>
        <taxon>Pucciniales</taxon>
        <taxon>Pucciniaceae</taxon>
        <taxon>Puccinia</taxon>
    </lineage>
</organism>
<feature type="compositionally biased region" description="Basic residues" evidence="3">
    <location>
        <begin position="822"/>
        <end position="840"/>
    </location>
</feature>
<feature type="compositionally biased region" description="Low complexity" evidence="3">
    <location>
        <begin position="770"/>
        <end position="781"/>
    </location>
</feature>
<dbReference type="EMBL" id="VSWC01000197">
    <property type="protein sequence ID" value="KAA1064911.1"/>
    <property type="molecule type" value="Genomic_DNA"/>
</dbReference>
<evidence type="ECO:0000256" key="1">
    <source>
        <dbReference type="ARBA" id="ARBA00004123"/>
    </source>
</evidence>
<dbReference type="InterPro" id="IPR011990">
    <property type="entry name" value="TPR-like_helical_dom_sf"/>
</dbReference>
<evidence type="ECO:0000313" key="5">
    <source>
        <dbReference type="Proteomes" id="UP000324748"/>
    </source>
</evidence>
<feature type="compositionally biased region" description="Polar residues" evidence="3">
    <location>
        <begin position="965"/>
        <end position="984"/>
    </location>
</feature>
<dbReference type="SUPFAM" id="SSF48452">
    <property type="entry name" value="TPR-like"/>
    <property type="match status" value="1"/>
</dbReference>
<comment type="subcellular location">
    <subcellularLocation>
        <location evidence="1">Nucleus</location>
    </subcellularLocation>
</comment>
<feature type="region of interest" description="Disordered" evidence="3">
    <location>
        <begin position="1077"/>
        <end position="1191"/>
    </location>
</feature>
<feature type="compositionally biased region" description="Basic and acidic residues" evidence="3">
    <location>
        <begin position="488"/>
        <end position="505"/>
    </location>
</feature>
<feature type="compositionally biased region" description="Low complexity" evidence="3">
    <location>
        <begin position="93"/>
        <end position="104"/>
    </location>
</feature>
<comment type="caution">
    <text evidence="4">The sequence shown here is derived from an EMBL/GenBank/DDBJ whole genome shotgun (WGS) entry which is preliminary data.</text>
</comment>
<feature type="compositionally biased region" description="Polar residues" evidence="3">
    <location>
        <begin position="795"/>
        <end position="804"/>
    </location>
</feature>
<feature type="compositionally biased region" description="Pro residues" evidence="3">
    <location>
        <begin position="872"/>
        <end position="884"/>
    </location>
</feature>
<feature type="region of interest" description="Disordered" evidence="3">
    <location>
        <begin position="1"/>
        <end position="128"/>
    </location>
</feature>
<protein>
    <submittedName>
        <fullName evidence="4">Uncharacterized protein</fullName>
    </submittedName>
</protein>
<name>A0A5B0LKN5_PUCGR</name>
<feature type="region of interest" description="Disordered" evidence="3">
    <location>
        <begin position="476"/>
        <end position="544"/>
    </location>
</feature>
<dbReference type="OrthoDB" id="2507513at2759"/>
<feature type="compositionally biased region" description="Polar residues" evidence="3">
    <location>
        <begin position="15"/>
        <end position="80"/>
    </location>
</feature>
<feature type="region of interest" description="Disordered" evidence="3">
    <location>
        <begin position="673"/>
        <end position="746"/>
    </location>
</feature>
<dbReference type="PANTHER" id="PTHR14017:SF1">
    <property type="entry name" value="LD02225P"/>
    <property type="match status" value="1"/>
</dbReference>
<feature type="compositionally biased region" description="Polar residues" evidence="3">
    <location>
        <begin position="1263"/>
        <end position="1276"/>
    </location>
</feature>
<keyword evidence="2" id="KW-0539">Nucleus</keyword>
<feature type="compositionally biased region" description="Polar residues" evidence="3">
    <location>
        <begin position="907"/>
        <end position="917"/>
    </location>
</feature>
<feature type="compositionally biased region" description="Low complexity" evidence="3">
    <location>
        <begin position="1077"/>
        <end position="1106"/>
    </location>
</feature>
<feature type="compositionally biased region" description="Basic and acidic residues" evidence="3">
    <location>
        <begin position="1"/>
        <end position="13"/>
    </location>
</feature>
<feature type="compositionally biased region" description="Polar residues" evidence="3">
    <location>
        <begin position="1122"/>
        <end position="1131"/>
    </location>
</feature>
<feature type="region of interest" description="Disordered" evidence="3">
    <location>
        <begin position="1229"/>
        <end position="1276"/>
    </location>
</feature>
<dbReference type="GO" id="GO:0000122">
    <property type="term" value="P:negative regulation of transcription by RNA polymerase II"/>
    <property type="evidence" value="ECO:0007669"/>
    <property type="project" value="TreeGrafter"/>
</dbReference>
<feature type="compositionally biased region" description="Low complexity" evidence="3">
    <location>
        <begin position="514"/>
        <end position="524"/>
    </location>
</feature>
<dbReference type="GO" id="GO:0000978">
    <property type="term" value="F:RNA polymerase II cis-regulatory region sequence-specific DNA binding"/>
    <property type="evidence" value="ECO:0007669"/>
    <property type="project" value="TreeGrafter"/>
</dbReference>
<proteinExistence type="predicted"/>
<dbReference type="PANTHER" id="PTHR14017">
    <property type="entry name" value="LYSINE-SPECIFIC DEMETHYLASE"/>
    <property type="match status" value="1"/>
</dbReference>
<feature type="compositionally biased region" description="Low complexity" evidence="3">
    <location>
        <begin position="680"/>
        <end position="697"/>
    </location>
</feature>
<sequence>MMHGDYPRTEHSNHLHQTNSLSPSNRTATSYSITSTRSHQSPTRLTNHSGSTNYQSTRSRADSLQSQSITTNPSPNQPSFVSAKDHQDPSPSPNNQFSNSSQISKADSHHPQSTSIENHPVHTHHQHAISLLKRKKIKTHISNRQRDLDVANRQITKRIEKEKRDQLIRSRDEIVSQLMENPNDAKLVRDLGKLYLRFNEPDQNDTRQGNVSRRIGNSRASPRSEPSLKLAIHYLEQSIQIDTRDPLTWLFLGRAWSLLLVYPTENENEREQRLSNSSLAFRKAIHISSNLTGSNLQNIRQTNRFRLAYAEHLEGLNKYQEAASVLQDALGIDETDVECWWELGRMMELWALDQEAQSPTTKLERVERMRRACEAFKKATELEPEDMILRQGNLDGEKALVKLTTELQAEEEFRAKSLKAEEEIRLAADRMRGLNLSPVGTNKATELMPVKSQPPTTNLSSVSALKKLVSDLREIPEFGQKARPPRPVVEDNKQSIEEPVVKTEDQICTTQVESVISSSPAPSSGANHTRVPTGEIDGSSLTRNTPLPRVIQENLEAPEPSQLLPPISKTLQPKNPARYLNQTGSTSVDSSPQEDLSPPSTQSQDDAKMMLMNLRTGSIEPPLELLDHQDEQPSMTQVITNQSHDSQLYSYQPPSPSALPTSMMQSLSARLGTPKAHLISSPKSSVSSNSRSCSNGSQKAREWHQRKMNSQHDPVEPGLITNQPPSTTSHSPAPPCQSPAHDRPRSLKAQLTEIIRSSPVNFRDTDSNHQSQQAPSISASSETHHSPSGGDHSLSCDQPENQLPNGEYHQSEDRSSHSPSSHPHHHHSPHSQTHFHHHQPHVSVLKKPTIGNSNGIFSPLSKELTVDLDPPRSSPPPPDIPPRPASLCIQSTRPPSLPHPHHPSSSILYNKDQQYNSHFIDHNPHHSFPAPPRQNGTMDVNQSINGHHQSVVGSIPQENHHIRRPNTSCLSPRSPVRQSATPRYTHSPTTTSTTKSSNCRLSSPPSLAHQAAFIQGDQSTMACNYALIDAHLQSILEIDLKRKQELKEIKRQIRKTDEWAESRRRTVIEEIRRVCTPVSSGSVSVHPHTPHQSGSSHSRSLSRGQPTEAIMSPKPVDKQRLNECQTKQNGMDDSPRLKRTPEYPVNLGESVGRRKAVPRTPVVAPVLHPTKRSSSTPPESSHPLHHQHRLGNQNQMNPKLQAAVYSDPSTTLGNFRREHVAPNRALHSASVLPSHHHPSPPPPQGHYRQQRNSYHPLSPHPSQPNKNNYPLSHNLDGQHQQPIVADQLSTEFDKLGPAGFAINGITSIIQLLHQQHQQQQHQP</sequence>
<feature type="region of interest" description="Disordered" evidence="3">
    <location>
        <begin position="556"/>
        <end position="604"/>
    </location>
</feature>
<evidence type="ECO:0000256" key="3">
    <source>
        <dbReference type="SAM" id="MobiDB-lite"/>
    </source>
</evidence>
<dbReference type="Proteomes" id="UP000324748">
    <property type="component" value="Unassembled WGS sequence"/>
</dbReference>